<dbReference type="Pfam" id="PF00149">
    <property type="entry name" value="Metallophos"/>
    <property type="match status" value="1"/>
</dbReference>
<dbReference type="Gene3D" id="3.60.21.10">
    <property type="match status" value="1"/>
</dbReference>
<proteinExistence type="predicted"/>
<dbReference type="GO" id="GO:0004527">
    <property type="term" value="F:exonuclease activity"/>
    <property type="evidence" value="ECO:0007669"/>
    <property type="project" value="UniProtKB-KW"/>
</dbReference>
<gene>
    <name evidence="3" type="ORF">FHW18_003278</name>
</gene>
<dbReference type="RefSeq" id="WP_179587748.1">
    <property type="nucleotide sequence ID" value="NZ_JACBYR010000001.1"/>
</dbReference>
<organism evidence="3 4">
    <name type="scientific">Pigmentiphaga litoralis</name>
    <dbReference type="NCBI Taxonomy" id="516702"/>
    <lineage>
        <taxon>Bacteria</taxon>
        <taxon>Pseudomonadati</taxon>
        <taxon>Pseudomonadota</taxon>
        <taxon>Betaproteobacteria</taxon>
        <taxon>Burkholderiales</taxon>
        <taxon>Alcaligenaceae</taxon>
        <taxon>Pigmentiphaga</taxon>
    </lineage>
</organism>
<comment type="caution">
    <text evidence="3">The sequence shown here is derived from an EMBL/GenBank/DDBJ whole genome shotgun (WGS) entry which is preliminary data.</text>
</comment>
<evidence type="ECO:0000313" key="4">
    <source>
        <dbReference type="Proteomes" id="UP000542125"/>
    </source>
</evidence>
<dbReference type="EMBL" id="JACBYR010000001">
    <property type="protein sequence ID" value="NYE84007.1"/>
    <property type="molecule type" value="Genomic_DNA"/>
</dbReference>
<dbReference type="AlphaFoldDB" id="A0A7Y9IVU2"/>
<dbReference type="PANTHER" id="PTHR30337:SF7">
    <property type="entry name" value="PHOSPHOESTERASE"/>
    <property type="match status" value="1"/>
</dbReference>
<keyword evidence="4" id="KW-1185">Reference proteome</keyword>
<feature type="domain" description="Calcineurin-like phosphoesterase" evidence="2">
    <location>
        <begin position="1"/>
        <end position="196"/>
    </location>
</feature>
<keyword evidence="3" id="KW-0540">Nuclease</keyword>
<evidence type="ECO:0000313" key="3">
    <source>
        <dbReference type="EMBL" id="NYE84007.1"/>
    </source>
</evidence>
<dbReference type="InterPro" id="IPR050535">
    <property type="entry name" value="DNA_Repair-Maintenance_Comp"/>
</dbReference>
<dbReference type="PANTHER" id="PTHR30337">
    <property type="entry name" value="COMPONENT OF ATP-DEPENDENT DSDNA EXONUCLEASE"/>
    <property type="match status" value="1"/>
</dbReference>
<name>A0A7Y9IVU2_9BURK</name>
<dbReference type="InterPro" id="IPR029052">
    <property type="entry name" value="Metallo-depent_PP-like"/>
</dbReference>
<dbReference type="InterPro" id="IPR004843">
    <property type="entry name" value="Calcineurin-like_PHP"/>
</dbReference>
<dbReference type="PIRSF" id="PIRSF033091">
    <property type="entry name" value="Pesterase_YhaO"/>
    <property type="match status" value="1"/>
</dbReference>
<dbReference type="CDD" id="cd00840">
    <property type="entry name" value="MPP_Mre11_N"/>
    <property type="match status" value="1"/>
</dbReference>
<keyword evidence="3" id="KW-0269">Exonuclease</keyword>
<dbReference type="Proteomes" id="UP000542125">
    <property type="component" value="Unassembled WGS sequence"/>
</dbReference>
<dbReference type="InterPro" id="IPR014576">
    <property type="entry name" value="Pesterase_YhaO"/>
</dbReference>
<dbReference type="InterPro" id="IPR041796">
    <property type="entry name" value="Mre11_N"/>
</dbReference>
<accession>A0A7Y9IVU2</accession>
<reference evidence="3 4" key="1">
    <citation type="submission" date="2020-07" db="EMBL/GenBank/DDBJ databases">
        <title>Genomic Encyclopedia of Type Strains, Phase IV (KMG-V): Genome sequencing to study the core and pangenomes of soil and plant-associated prokaryotes.</title>
        <authorList>
            <person name="Whitman W."/>
        </authorList>
    </citation>
    <scope>NUCLEOTIDE SEQUENCE [LARGE SCALE GENOMIC DNA]</scope>
    <source>
        <strain evidence="3 4">SAS40</strain>
    </source>
</reference>
<evidence type="ECO:0000259" key="2">
    <source>
        <dbReference type="Pfam" id="PF00149"/>
    </source>
</evidence>
<dbReference type="SUPFAM" id="SSF56300">
    <property type="entry name" value="Metallo-dependent phosphatases"/>
    <property type="match status" value="1"/>
</dbReference>
<evidence type="ECO:0000256" key="1">
    <source>
        <dbReference type="ARBA" id="ARBA00022801"/>
    </source>
</evidence>
<sequence length="421" mass="45864">MKFIHTADIHLDSPLVGLSAYQDAPADLLRTATRDAFTRLIDDALTESVDFMVISGDLYDGNWKDFNTGLFFVREMGRLRRAGIPVYLLLGNHDAESEMTRKLQLPDNVFVFETRKAHTLYLEAHKVALHGRSFKDAATTDNLAATYPAYAEGYLNIGMLHTALEGNAAHANYAPTSIAELEAKGYEYWALGHVHEHVIHRGKSTIVFPGNLQGRHIRETGPRGAVLVTAEGNEIRSVDRMLVDVLRWHALDVDVTEADSFGDALAAVGRALDQVVADGADGRPLALRVTLQGASPAHGALFGLEAQLRAEVLALATALGSDRVWIEKLKVRTTPARTASRLAERSDALSDLQTLLAEAPQSTEFLDSLLPDLQAMVNKLPLDVLKSMPELERIRSGDLSALLDDVTPGLLAHLASAGEAR</sequence>
<protein>
    <submittedName>
        <fullName evidence="3">DNA repair exonuclease SbcCD nuclease subunit</fullName>
    </submittedName>
</protein>
<keyword evidence="1" id="KW-0378">Hydrolase</keyword>